<dbReference type="Proteomes" id="UP000250043">
    <property type="component" value="Unassembled WGS sequence"/>
</dbReference>
<dbReference type="InterPro" id="IPR053261">
    <property type="entry name" value="Polyketide-peptide_reg"/>
</dbReference>
<feature type="domain" description="Thiaminase-2/PQQC" evidence="1">
    <location>
        <begin position="29"/>
        <end position="237"/>
    </location>
</feature>
<dbReference type="PANTHER" id="PTHR41813:SF2">
    <property type="entry name" value="REGULATOR PAB1642, PUTATIVE (AFU_ORTHOLOGUE AFUA_3G11955)-RELATED"/>
    <property type="match status" value="1"/>
</dbReference>
<evidence type="ECO:0000313" key="2">
    <source>
        <dbReference type="EMBL" id="OCH89653.1"/>
    </source>
</evidence>
<sequence length="248" mass="27156">MSTPAPSSATEKLTAHLLSLSTPRPYSAATEHPFLTAAGNGSVPPSQLSLYLSQDRLYAAHAYPRFIGHLLASVPFSSLDPLDSAAERRNQRIVAILSYALQNVVREAKFFEETASCYGLELEGWKERKATRDYTAEMARIGSEGSIEDGLVFLWAMEKVYLDAWSYVGSLASDAVVSGSPAVTALVANWTNPEFVRFVDDLADLVDSLNIKPGSDGYYRAEEIWARVVELEEAFWPIGGEEIVVLAS</sequence>
<dbReference type="Gene3D" id="1.20.910.10">
    <property type="entry name" value="Heme oxygenase-like"/>
    <property type="match status" value="1"/>
</dbReference>
<organism evidence="2 3">
    <name type="scientific">Obba rivulosa</name>
    <dbReference type="NCBI Taxonomy" id="1052685"/>
    <lineage>
        <taxon>Eukaryota</taxon>
        <taxon>Fungi</taxon>
        <taxon>Dikarya</taxon>
        <taxon>Basidiomycota</taxon>
        <taxon>Agaricomycotina</taxon>
        <taxon>Agaricomycetes</taxon>
        <taxon>Polyporales</taxon>
        <taxon>Gelatoporiaceae</taxon>
        <taxon>Obba</taxon>
    </lineage>
</organism>
<dbReference type="OrthoDB" id="37730at2759"/>
<accession>A0A8E2DNE7</accession>
<gene>
    <name evidence="2" type="ORF">OBBRIDRAFT_794066</name>
</gene>
<dbReference type="InterPro" id="IPR004305">
    <property type="entry name" value="Thiaminase-2/PQQC"/>
</dbReference>
<proteinExistence type="predicted"/>
<protein>
    <submittedName>
        <fullName evidence="2">Heme oxygenase-like protein</fullName>
    </submittedName>
</protein>
<evidence type="ECO:0000313" key="3">
    <source>
        <dbReference type="Proteomes" id="UP000250043"/>
    </source>
</evidence>
<reference evidence="2 3" key="1">
    <citation type="submission" date="2016-07" db="EMBL/GenBank/DDBJ databases">
        <title>Draft genome of the white-rot fungus Obba rivulosa 3A-2.</title>
        <authorList>
            <consortium name="DOE Joint Genome Institute"/>
            <person name="Miettinen O."/>
            <person name="Riley R."/>
            <person name="Acob R."/>
            <person name="Barry K."/>
            <person name="Cullen D."/>
            <person name="De Vries R."/>
            <person name="Hainaut M."/>
            <person name="Hatakka A."/>
            <person name="Henrissat B."/>
            <person name="Hilden K."/>
            <person name="Kuo R."/>
            <person name="Labutti K."/>
            <person name="Lipzen A."/>
            <person name="Makela M.R."/>
            <person name="Sandor L."/>
            <person name="Spatafora J.W."/>
            <person name="Grigoriev I.V."/>
            <person name="Hibbett D.S."/>
        </authorList>
    </citation>
    <scope>NUCLEOTIDE SEQUENCE [LARGE SCALE GENOMIC DNA]</scope>
    <source>
        <strain evidence="2 3">3A-2</strain>
    </source>
</reference>
<dbReference type="SUPFAM" id="SSF48613">
    <property type="entry name" value="Heme oxygenase-like"/>
    <property type="match status" value="1"/>
</dbReference>
<dbReference type="PANTHER" id="PTHR41813">
    <property type="entry name" value="REGULATOR PAB1642, PUTATIVE (AFU_ORTHOLOGUE AFUA_3G11955)-RELATED"/>
    <property type="match status" value="1"/>
</dbReference>
<keyword evidence="3" id="KW-1185">Reference proteome</keyword>
<dbReference type="GO" id="GO:0006772">
    <property type="term" value="P:thiamine metabolic process"/>
    <property type="evidence" value="ECO:0007669"/>
    <property type="project" value="UniProtKB-ARBA"/>
</dbReference>
<dbReference type="CDD" id="cd19357">
    <property type="entry name" value="TenA_E_At3g16990-like"/>
    <property type="match status" value="1"/>
</dbReference>
<evidence type="ECO:0000259" key="1">
    <source>
        <dbReference type="Pfam" id="PF03070"/>
    </source>
</evidence>
<dbReference type="AlphaFoldDB" id="A0A8E2DNE7"/>
<dbReference type="InterPro" id="IPR016084">
    <property type="entry name" value="Haem_Oase-like_multi-hlx"/>
</dbReference>
<name>A0A8E2DNE7_9APHY</name>
<dbReference type="Pfam" id="PF03070">
    <property type="entry name" value="TENA_THI-4"/>
    <property type="match status" value="1"/>
</dbReference>
<dbReference type="EMBL" id="KV722422">
    <property type="protein sequence ID" value="OCH89653.1"/>
    <property type="molecule type" value="Genomic_DNA"/>
</dbReference>